<feature type="domain" description="Nucleoside phosphorylase" evidence="1">
    <location>
        <begin position="12"/>
        <end position="285"/>
    </location>
</feature>
<dbReference type="Gene3D" id="3.40.50.1580">
    <property type="entry name" value="Nucleoside phosphorylase domain"/>
    <property type="match status" value="1"/>
</dbReference>
<accession>A0A370C007</accession>
<dbReference type="InterPro" id="IPR000845">
    <property type="entry name" value="Nucleoside_phosphorylase_d"/>
</dbReference>
<gene>
    <name evidence="2" type="ORF">M747DRAFT_323958</name>
</gene>
<protein>
    <submittedName>
        <fullName evidence="2">Purine and uridine phosphorylase</fullName>
    </submittedName>
</protein>
<dbReference type="SUPFAM" id="SSF53167">
    <property type="entry name" value="Purine and uridine phosphorylases"/>
    <property type="match status" value="1"/>
</dbReference>
<dbReference type="GO" id="GO:0003824">
    <property type="term" value="F:catalytic activity"/>
    <property type="evidence" value="ECO:0007669"/>
    <property type="project" value="InterPro"/>
</dbReference>
<dbReference type="Proteomes" id="UP000253845">
    <property type="component" value="Unassembled WGS sequence"/>
</dbReference>
<dbReference type="InterPro" id="IPR035994">
    <property type="entry name" value="Nucleoside_phosphorylase_sf"/>
</dbReference>
<dbReference type="InterPro" id="IPR053137">
    <property type="entry name" value="NLR-like"/>
</dbReference>
<evidence type="ECO:0000313" key="2">
    <source>
        <dbReference type="EMBL" id="RDH19149.1"/>
    </source>
</evidence>
<dbReference type="Pfam" id="PF01048">
    <property type="entry name" value="PNP_UDP_1"/>
    <property type="match status" value="1"/>
</dbReference>
<dbReference type="GO" id="GO:0009116">
    <property type="term" value="P:nucleoside metabolic process"/>
    <property type="evidence" value="ECO:0007669"/>
    <property type="project" value="InterPro"/>
</dbReference>
<dbReference type="PANTHER" id="PTHR46082">
    <property type="entry name" value="ATP/GTP-BINDING PROTEIN-RELATED"/>
    <property type="match status" value="1"/>
</dbReference>
<dbReference type="EMBL" id="KZ851920">
    <property type="protein sequence ID" value="RDH19149.1"/>
    <property type="molecule type" value="Genomic_DNA"/>
</dbReference>
<name>A0A370C007_ASPNG</name>
<dbReference type="PANTHER" id="PTHR46082:SF11">
    <property type="entry name" value="AAA+ ATPASE DOMAIN-CONTAINING PROTEIN-RELATED"/>
    <property type="match status" value="1"/>
</dbReference>
<proteinExistence type="predicted"/>
<dbReference type="AlphaFoldDB" id="A0A370C007"/>
<sequence length="326" mass="36677">MPPRFDTSVYTVGWVCASKDEVTASRAFLDEEHEQPPRRPNDNNVYIVGAMGEHKVVIAFPGAGSYGADVIAHTVAHMVRTFQDIRFGLMNPLNDIRLGDVVVIEPNGKHSSHNNQGGVLQYDKGRWGEDGVFEIRSHLKRPPKDLLAAMNLLKSDHDRGMGKMIDYFEDISRNSSRLDYRLYKPSHPHTEGFDCSGCGTEHLETRLDRESDNPAVHYGLIASANAVMRSAVYRDHLRDTWGVCCFEMEAAGLMNYFPCLIVRGIADYSDNHKNDHWQRYAAAMAAAYAKDLLRVIPPEDVGSTEITSRTNEDCMSKYTCYQRLAS</sequence>
<organism evidence="2 3">
    <name type="scientific">Aspergillus niger ATCC 13496</name>
    <dbReference type="NCBI Taxonomy" id="1353008"/>
    <lineage>
        <taxon>Eukaryota</taxon>
        <taxon>Fungi</taxon>
        <taxon>Dikarya</taxon>
        <taxon>Ascomycota</taxon>
        <taxon>Pezizomycotina</taxon>
        <taxon>Eurotiomycetes</taxon>
        <taxon>Eurotiomycetidae</taxon>
        <taxon>Eurotiales</taxon>
        <taxon>Aspergillaceae</taxon>
        <taxon>Aspergillus</taxon>
        <taxon>Aspergillus subgen. Circumdati</taxon>
    </lineage>
</organism>
<evidence type="ECO:0000313" key="3">
    <source>
        <dbReference type="Proteomes" id="UP000253845"/>
    </source>
</evidence>
<evidence type="ECO:0000259" key="1">
    <source>
        <dbReference type="Pfam" id="PF01048"/>
    </source>
</evidence>
<dbReference type="VEuPathDB" id="FungiDB:M747DRAFT_323958"/>
<reference evidence="2 3" key="1">
    <citation type="submission" date="2018-07" db="EMBL/GenBank/DDBJ databases">
        <title>Section-level genome sequencing of Aspergillus section Nigri to investigate inter- and intra-species variation.</title>
        <authorList>
            <consortium name="DOE Joint Genome Institute"/>
            <person name="Vesth T.C."/>
            <person name="Nybo J.L."/>
            <person name="Theobald S."/>
            <person name="Frisvad J.C."/>
            <person name="Larsen T.O."/>
            <person name="Nielsen K.F."/>
            <person name="Hoof J.B."/>
            <person name="Brandl J."/>
            <person name="Salamov A."/>
            <person name="Riley R."/>
            <person name="Gladden J.M."/>
            <person name="Phatale P."/>
            <person name="Nielsen M.T."/>
            <person name="Lyhne E.K."/>
            <person name="Kogle M.E."/>
            <person name="Strasser K."/>
            <person name="McDonnell E."/>
            <person name="Barry K."/>
            <person name="Clum A."/>
            <person name="Chen C."/>
            <person name="Nolan M."/>
            <person name="Sandor L."/>
            <person name="Kuo A."/>
            <person name="Lipzen A."/>
            <person name="Hainaut M."/>
            <person name="Drula E."/>
            <person name="Tsang A."/>
            <person name="Magnuson J.K."/>
            <person name="Henrissat B."/>
            <person name="Wiebenga A."/>
            <person name="Simmons B.A."/>
            <person name="Makela M.R."/>
            <person name="De vries R.P."/>
            <person name="Grigoriev I.V."/>
            <person name="Mortensen U.H."/>
            <person name="Baker S.E."/>
            <person name="Andersen M.R."/>
        </authorList>
    </citation>
    <scope>NUCLEOTIDE SEQUENCE [LARGE SCALE GENOMIC DNA]</scope>
    <source>
        <strain evidence="2 3">ATCC 13496</strain>
    </source>
</reference>